<protein>
    <recommendedName>
        <fullName evidence="12">Cytochrome P450</fullName>
    </recommendedName>
</protein>
<dbReference type="GO" id="GO:0006629">
    <property type="term" value="P:lipid metabolic process"/>
    <property type="evidence" value="ECO:0007669"/>
    <property type="project" value="UniProtKB-ARBA"/>
</dbReference>
<organism evidence="10 11">
    <name type="scientific">Acer negundo</name>
    <name type="common">Box elder</name>
    <dbReference type="NCBI Taxonomy" id="4023"/>
    <lineage>
        <taxon>Eukaryota</taxon>
        <taxon>Viridiplantae</taxon>
        <taxon>Streptophyta</taxon>
        <taxon>Embryophyta</taxon>
        <taxon>Tracheophyta</taxon>
        <taxon>Spermatophyta</taxon>
        <taxon>Magnoliopsida</taxon>
        <taxon>eudicotyledons</taxon>
        <taxon>Gunneridae</taxon>
        <taxon>Pentapetalae</taxon>
        <taxon>rosids</taxon>
        <taxon>malvids</taxon>
        <taxon>Sapindales</taxon>
        <taxon>Sapindaceae</taxon>
        <taxon>Hippocastanoideae</taxon>
        <taxon>Acereae</taxon>
        <taxon>Acer</taxon>
    </lineage>
</organism>
<dbReference type="PRINTS" id="PR00463">
    <property type="entry name" value="EP450I"/>
</dbReference>
<evidence type="ECO:0000256" key="7">
    <source>
        <dbReference type="ARBA" id="ARBA00023033"/>
    </source>
</evidence>
<evidence type="ECO:0000256" key="2">
    <source>
        <dbReference type="ARBA" id="ARBA00010617"/>
    </source>
</evidence>
<keyword evidence="6 8" id="KW-0408">Iron</keyword>
<proteinExistence type="inferred from homology"/>
<dbReference type="InterPro" id="IPR017972">
    <property type="entry name" value="Cyt_P450_CS"/>
</dbReference>
<accession>A0AAD5II77</accession>
<keyword evidence="11" id="KW-1185">Reference proteome</keyword>
<evidence type="ECO:0000256" key="4">
    <source>
        <dbReference type="ARBA" id="ARBA00022723"/>
    </source>
</evidence>
<keyword evidence="5 9" id="KW-0560">Oxidoreductase</keyword>
<evidence type="ECO:0000313" key="11">
    <source>
        <dbReference type="Proteomes" id="UP001064489"/>
    </source>
</evidence>
<dbReference type="Proteomes" id="UP001064489">
    <property type="component" value="Chromosome 10"/>
</dbReference>
<feature type="binding site" description="axial binding residue" evidence="8">
    <location>
        <position position="394"/>
    </location>
    <ligand>
        <name>heme</name>
        <dbReference type="ChEBI" id="CHEBI:30413"/>
    </ligand>
    <ligandPart>
        <name>Fe</name>
        <dbReference type="ChEBI" id="CHEBI:18248"/>
    </ligandPart>
</feature>
<dbReference type="EMBL" id="JAJSOW010000105">
    <property type="protein sequence ID" value="KAI9164829.1"/>
    <property type="molecule type" value="Genomic_DNA"/>
</dbReference>
<name>A0AAD5II77_ACENE</name>
<comment type="caution">
    <text evidence="10">The sequence shown here is derived from an EMBL/GenBank/DDBJ whole genome shotgun (WGS) entry which is preliminary data.</text>
</comment>
<dbReference type="GO" id="GO:0004497">
    <property type="term" value="F:monooxygenase activity"/>
    <property type="evidence" value="ECO:0007669"/>
    <property type="project" value="UniProtKB-KW"/>
</dbReference>
<dbReference type="PRINTS" id="PR00385">
    <property type="entry name" value="P450"/>
</dbReference>
<evidence type="ECO:0000256" key="1">
    <source>
        <dbReference type="ARBA" id="ARBA00001971"/>
    </source>
</evidence>
<dbReference type="InterPro" id="IPR002401">
    <property type="entry name" value="Cyt_P450_E_grp-I"/>
</dbReference>
<dbReference type="PROSITE" id="PS00086">
    <property type="entry name" value="CYTOCHROME_P450"/>
    <property type="match status" value="1"/>
</dbReference>
<keyword evidence="4 8" id="KW-0479">Metal-binding</keyword>
<keyword evidence="7 9" id="KW-0503">Monooxygenase</keyword>
<evidence type="ECO:0000256" key="5">
    <source>
        <dbReference type="ARBA" id="ARBA00023002"/>
    </source>
</evidence>
<comment type="similarity">
    <text evidence="2 9">Belongs to the cytochrome P450 family.</text>
</comment>
<evidence type="ECO:0000256" key="3">
    <source>
        <dbReference type="ARBA" id="ARBA00022617"/>
    </source>
</evidence>
<evidence type="ECO:0000313" key="10">
    <source>
        <dbReference type="EMBL" id="KAI9164829.1"/>
    </source>
</evidence>
<comment type="cofactor">
    <cofactor evidence="1 8">
        <name>heme</name>
        <dbReference type="ChEBI" id="CHEBI:30413"/>
    </cofactor>
</comment>
<keyword evidence="3 8" id="KW-0349">Heme</keyword>
<dbReference type="SUPFAM" id="SSF48264">
    <property type="entry name" value="Cytochrome P450"/>
    <property type="match status" value="1"/>
</dbReference>
<sequence length="449" mass="51031">MVTEMLHETKGTFVVKGVWFAPIDMLVTCDPTNIHSIMTANFSKYVKGPEWRKRLAIFGQHNVINTDFDEWKLHRNTYRAFLTHQKFQELIVDIIPNIIDKGVIPVLEHVSECGLVVDLQELLSRYTFDFANMIAIGSNPNSLQIGFPESPFAKALDDAWEAIFVRHLVPESFWKLLRWLRIGKESKLSGGWKVIDAFCEESISTKKTMVAKEDGASFSLLNCYLNGQAVAGPAPAEKVMRDMITNTIIATRDTCSTTLSWFFWLLSKNPSVEIKIREELLTTTTTTDQVVMINLVDLSKLVYLHAAICETMRLFPPAPYQSRTPIEPQTLPSGHNVNPNTNVLISAYAMARMTSIWGDDCRKFKPERWITENGKIKYEPPHKFFAFNTGPRICLGKDVAFMVMKAVTATIINNYDVQVVENHPVSPTLSIMFRMKHGLLVRVNNRKLV</sequence>
<evidence type="ECO:0000256" key="9">
    <source>
        <dbReference type="RuleBase" id="RU000461"/>
    </source>
</evidence>
<reference evidence="10" key="1">
    <citation type="journal article" date="2022" name="Plant J.">
        <title>Strategies of tolerance reflected in two North American maple genomes.</title>
        <authorList>
            <person name="McEvoy S.L."/>
            <person name="Sezen U.U."/>
            <person name="Trouern-Trend A."/>
            <person name="McMahon S.M."/>
            <person name="Schaberg P.G."/>
            <person name="Yang J."/>
            <person name="Wegrzyn J.L."/>
            <person name="Swenson N.G."/>
        </authorList>
    </citation>
    <scope>NUCLEOTIDE SEQUENCE</scope>
    <source>
        <strain evidence="10">91603</strain>
    </source>
</reference>
<dbReference type="PANTHER" id="PTHR24296">
    <property type="entry name" value="CYTOCHROME P450"/>
    <property type="match status" value="1"/>
</dbReference>
<dbReference type="InterPro" id="IPR001128">
    <property type="entry name" value="Cyt_P450"/>
</dbReference>
<dbReference type="Gene3D" id="1.10.630.10">
    <property type="entry name" value="Cytochrome P450"/>
    <property type="match status" value="1"/>
</dbReference>
<evidence type="ECO:0000256" key="8">
    <source>
        <dbReference type="PIRSR" id="PIRSR602401-1"/>
    </source>
</evidence>
<dbReference type="GO" id="GO:0005506">
    <property type="term" value="F:iron ion binding"/>
    <property type="evidence" value="ECO:0007669"/>
    <property type="project" value="InterPro"/>
</dbReference>
<evidence type="ECO:0008006" key="12">
    <source>
        <dbReference type="Google" id="ProtNLM"/>
    </source>
</evidence>
<dbReference type="InterPro" id="IPR036396">
    <property type="entry name" value="Cyt_P450_sf"/>
</dbReference>
<reference evidence="10" key="2">
    <citation type="submission" date="2023-02" db="EMBL/GenBank/DDBJ databases">
        <authorList>
            <person name="Swenson N.G."/>
            <person name="Wegrzyn J.L."/>
            <person name="Mcevoy S.L."/>
        </authorList>
    </citation>
    <scope>NUCLEOTIDE SEQUENCE</scope>
    <source>
        <strain evidence="10">91603</strain>
        <tissue evidence="10">Leaf</tissue>
    </source>
</reference>
<dbReference type="Pfam" id="PF00067">
    <property type="entry name" value="p450"/>
    <property type="match status" value="1"/>
</dbReference>
<gene>
    <name evidence="10" type="ORF">LWI28_002838</name>
</gene>
<dbReference type="GO" id="GO:0020037">
    <property type="term" value="F:heme binding"/>
    <property type="evidence" value="ECO:0007669"/>
    <property type="project" value="InterPro"/>
</dbReference>
<evidence type="ECO:0000256" key="6">
    <source>
        <dbReference type="ARBA" id="ARBA00023004"/>
    </source>
</evidence>
<dbReference type="CDD" id="cd11064">
    <property type="entry name" value="CYP86A"/>
    <property type="match status" value="1"/>
</dbReference>
<dbReference type="AlphaFoldDB" id="A0AAD5II77"/>
<dbReference type="GO" id="GO:0016705">
    <property type="term" value="F:oxidoreductase activity, acting on paired donors, with incorporation or reduction of molecular oxygen"/>
    <property type="evidence" value="ECO:0007669"/>
    <property type="project" value="InterPro"/>
</dbReference>